<feature type="region of interest" description="Disordered" evidence="1">
    <location>
        <begin position="1"/>
        <end position="165"/>
    </location>
</feature>
<feature type="compositionally biased region" description="Basic and acidic residues" evidence="1">
    <location>
        <begin position="795"/>
        <end position="808"/>
    </location>
</feature>
<proteinExistence type="predicted"/>
<feature type="compositionally biased region" description="Basic and acidic residues" evidence="1">
    <location>
        <begin position="378"/>
        <end position="396"/>
    </location>
</feature>
<feature type="compositionally biased region" description="Polar residues" evidence="1">
    <location>
        <begin position="51"/>
        <end position="72"/>
    </location>
</feature>
<feature type="compositionally biased region" description="Basic and acidic residues" evidence="1">
    <location>
        <begin position="131"/>
        <end position="146"/>
    </location>
</feature>
<feature type="region of interest" description="Disordered" evidence="1">
    <location>
        <begin position="1116"/>
        <end position="1256"/>
    </location>
</feature>
<feature type="region of interest" description="Disordered" evidence="1">
    <location>
        <begin position="535"/>
        <end position="556"/>
    </location>
</feature>
<feature type="region of interest" description="Disordered" evidence="1">
    <location>
        <begin position="574"/>
        <end position="599"/>
    </location>
</feature>
<feature type="compositionally biased region" description="Basic residues" evidence="1">
    <location>
        <begin position="366"/>
        <end position="377"/>
    </location>
</feature>
<reference evidence="2" key="1">
    <citation type="submission" date="2021-05" db="EMBL/GenBank/DDBJ databases">
        <authorList>
            <person name="Alioto T."/>
            <person name="Alioto T."/>
            <person name="Gomez Garrido J."/>
        </authorList>
    </citation>
    <scope>NUCLEOTIDE SEQUENCE</scope>
</reference>
<name>A0A8D8YUS6_9HEMI</name>
<feature type="compositionally biased region" description="Low complexity" evidence="1">
    <location>
        <begin position="772"/>
        <end position="794"/>
    </location>
</feature>
<feature type="compositionally biased region" description="Basic and acidic residues" evidence="1">
    <location>
        <begin position="757"/>
        <end position="769"/>
    </location>
</feature>
<feature type="compositionally biased region" description="Basic and acidic residues" evidence="1">
    <location>
        <begin position="94"/>
        <end position="105"/>
    </location>
</feature>
<feature type="compositionally biased region" description="Low complexity" evidence="1">
    <location>
        <begin position="1208"/>
        <end position="1232"/>
    </location>
</feature>
<accession>A0A8D8YUS6</accession>
<dbReference type="AlphaFoldDB" id="A0A8D8YUS6"/>
<feature type="region of interest" description="Disordered" evidence="1">
    <location>
        <begin position="1034"/>
        <end position="1086"/>
    </location>
</feature>
<feature type="compositionally biased region" description="Low complexity" evidence="1">
    <location>
        <begin position="1166"/>
        <end position="1200"/>
    </location>
</feature>
<feature type="region of interest" description="Disordered" evidence="1">
    <location>
        <begin position="180"/>
        <end position="220"/>
    </location>
</feature>
<organism evidence="2">
    <name type="scientific">Cacopsylla melanoneura</name>
    <dbReference type="NCBI Taxonomy" id="428564"/>
    <lineage>
        <taxon>Eukaryota</taxon>
        <taxon>Metazoa</taxon>
        <taxon>Ecdysozoa</taxon>
        <taxon>Arthropoda</taxon>
        <taxon>Hexapoda</taxon>
        <taxon>Insecta</taxon>
        <taxon>Pterygota</taxon>
        <taxon>Neoptera</taxon>
        <taxon>Paraneoptera</taxon>
        <taxon>Hemiptera</taxon>
        <taxon>Sternorrhyncha</taxon>
        <taxon>Psylloidea</taxon>
        <taxon>Psyllidae</taxon>
        <taxon>Psyllinae</taxon>
        <taxon>Cacopsylla</taxon>
    </lineage>
</organism>
<feature type="compositionally biased region" description="Basic and acidic residues" evidence="1">
    <location>
        <begin position="665"/>
        <end position="674"/>
    </location>
</feature>
<feature type="compositionally biased region" description="Polar residues" evidence="1">
    <location>
        <begin position="180"/>
        <end position="203"/>
    </location>
</feature>
<feature type="compositionally biased region" description="Polar residues" evidence="1">
    <location>
        <begin position="25"/>
        <end position="34"/>
    </location>
</feature>
<feature type="region of interest" description="Disordered" evidence="1">
    <location>
        <begin position="665"/>
        <end position="695"/>
    </location>
</feature>
<feature type="compositionally biased region" description="Polar residues" evidence="1">
    <location>
        <begin position="543"/>
        <end position="556"/>
    </location>
</feature>
<feature type="compositionally biased region" description="Low complexity" evidence="1">
    <location>
        <begin position="204"/>
        <end position="220"/>
    </location>
</feature>
<dbReference type="EMBL" id="HBUF01395543">
    <property type="protein sequence ID" value="CAG6735370.1"/>
    <property type="molecule type" value="Transcribed_RNA"/>
</dbReference>
<evidence type="ECO:0000256" key="1">
    <source>
        <dbReference type="SAM" id="MobiDB-lite"/>
    </source>
</evidence>
<feature type="region of interest" description="Disordered" evidence="1">
    <location>
        <begin position="342"/>
        <end position="411"/>
    </location>
</feature>
<feature type="compositionally biased region" description="Basic and acidic residues" evidence="1">
    <location>
        <begin position="1116"/>
        <end position="1126"/>
    </location>
</feature>
<feature type="compositionally biased region" description="Basic and acidic residues" evidence="1">
    <location>
        <begin position="574"/>
        <end position="584"/>
    </location>
</feature>
<dbReference type="EMBL" id="HBUF01198636">
    <property type="protein sequence ID" value="CAG6661055.1"/>
    <property type="molecule type" value="Transcribed_RNA"/>
</dbReference>
<feature type="compositionally biased region" description="Basic and acidic residues" evidence="1">
    <location>
        <begin position="353"/>
        <end position="365"/>
    </location>
</feature>
<sequence>METVKPAANNDNKQTAKQKSEVKQVLSTVKTSITAPFASIEDLSPEDETSRGTSRMNSQNSTETKDGSTTSKMACLEMPPTPRIDISRASSSSQHDDSSPEREIMGGESGGTGEGEKLGGFSEEMAQELRNSTEELHFHDVEGETKSRRKKLQQQQAVADARKESVTSDIGFLSISGRTSRLSSVGSATSQGSGASNVSGLTASSYGSHISSTSHLSAHSNLSKASRCSSPYKMLLETSFCGPKPASSIKAELGEPPNSEILDLIKNTETLIAKEKTKCLENGKKEGFADIAMKKVKQNELQVENSSEPKPRKTSESRILEDNKIFISLHEELPKELLDTLKTPTQPKHSSRSNRDRLSAHSNGERKHRSKSKKSKSKDKEHRSKSRSRESRDPENIKVQQPQATSSKLHSGEDQVFISLHEDPKGKDDNSSKELTEAITKMKPFTNPTLKKFISQNVDEISVAPSTHKSKPEPLDPSLHQIISLHHDPPPKPILNKDGKTVVKVVPDSSPVPTSIITDSENQIFISLHEDNIKPMTPKPEVKSQSKQSVHSIASQFTRDKTRATIGTTKELAKKEPTVTRTTKDPSCNTLPKSKSKVSERNAIGNNHLHIFIPLKGDEEIRPIELESAGPMNPSINLYPNDDPLVKIIPLHGDDDEIQKDWSRSHSNVNKDEPNNNLLSCNESSERTNRSMPNMTTCPELAEYKAKPTTLDLMSVERPERPVKSLTHLAREESKTPSPGRSNLARRSSESYKGSRTRRDSSSERDKKSTGKSLFSLTSLFRRNSSSRNSSKSRSRTDISSKQLDSKVESYSQMRSKSNEPDVIIIPLHSPSEKNNSALTPTDIRCSETKKDAEKEDSSELNIVDLEKQTLELESVSESFKQEVIVETNKILGLLKNDISIDEPTDKAELIKVTTEEKELENKCNQNKFDVCNKKESEKEIIHHVEKEVIKESVQSEVKEVHKVMEVKEEVKINKPNILQLETNCIKQIEEFAMSKTSSEKPKEEIKVTPEGEVRKNDAIVITPNDVESESLLAKHTSDSDLPEGVDALKGSNDDRKSSDSDFTTSPIGNDEPERKQLVNQAESVEEELPYVPTTLPLERSIGVPIVPVNKRSSIDKHTYPIDRPRSTTPINPGLLDSYKPENTSTASNKMQIKLPKNQPPVAGGVSTTAISSTTTSSTSTTTSSNTTPVTNVSNSPSNVPKKKSTPESKPSVSAFSQSNSSSPSRNPWVSFDELPDRTKLPPKQQKQTQTVSKTTVYPYVNPEECSCDCHTVKK</sequence>
<evidence type="ECO:0000313" key="2">
    <source>
        <dbReference type="EMBL" id="CAG6735370.1"/>
    </source>
</evidence>
<feature type="region of interest" description="Disordered" evidence="1">
    <location>
        <begin position="709"/>
        <end position="822"/>
    </location>
</feature>
<feature type="compositionally biased region" description="Basic and acidic residues" evidence="1">
    <location>
        <begin position="715"/>
        <end position="735"/>
    </location>
</feature>
<feature type="compositionally biased region" description="Low complexity" evidence="1">
    <location>
        <begin position="1242"/>
        <end position="1256"/>
    </location>
</feature>
<protein>
    <submittedName>
        <fullName evidence="2">Uncharacterized protein</fullName>
    </submittedName>
</protein>
<feature type="compositionally biased region" description="Polar residues" evidence="1">
    <location>
        <begin position="398"/>
        <end position="409"/>
    </location>
</feature>
<feature type="compositionally biased region" description="Polar residues" evidence="1">
    <location>
        <begin position="1141"/>
        <end position="1151"/>
    </location>
</feature>